<dbReference type="InterPro" id="IPR011010">
    <property type="entry name" value="DNA_brk_join_enz"/>
</dbReference>
<gene>
    <name evidence="2" type="ORF">PGX00_03070</name>
</gene>
<evidence type="ECO:0000313" key="2">
    <source>
        <dbReference type="EMBL" id="MDB1122733.1"/>
    </source>
</evidence>
<keyword evidence="3" id="KW-1185">Reference proteome</keyword>
<dbReference type="Gene3D" id="1.10.443.10">
    <property type="entry name" value="Intergrase catalytic core"/>
    <property type="match status" value="1"/>
</dbReference>
<name>A0ABT4YMK6_9VIBR</name>
<comment type="caution">
    <text evidence="2">The sequence shown here is derived from an EMBL/GenBank/DDBJ whole genome shotgun (WGS) entry which is preliminary data.</text>
</comment>
<dbReference type="SUPFAM" id="SSF56349">
    <property type="entry name" value="DNA breaking-rejoining enzymes"/>
    <property type="match status" value="1"/>
</dbReference>
<accession>A0ABT4YMK6</accession>
<evidence type="ECO:0000256" key="1">
    <source>
        <dbReference type="ARBA" id="ARBA00023172"/>
    </source>
</evidence>
<evidence type="ECO:0000313" key="3">
    <source>
        <dbReference type="Proteomes" id="UP001210678"/>
    </source>
</evidence>
<organism evidence="2 3">
    <name type="scientific">Vibrio algarum</name>
    <dbReference type="NCBI Taxonomy" id="3020714"/>
    <lineage>
        <taxon>Bacteria</taxon>
        <taxon>Pseudomonadati</taxon>
        <taxon>Pseudomonadota</taxon>
        <taxon>Gammaproteobacteria</taxon>
        <taxon>Vibrionales</taxon>
        <taxon>Vibrionaceae</taxon>
        <taxon>Vibrio</taxon>
    </lineage>
</organism>
<reference evidence="2 3" key="1">
    <citation type="submission" date="2023-01" db="EMBL/GenBank/DDBJ databases">
        <title>Vibrio sp. KJ40-1 sp.nov, isolated from marine algae.</title>
        <authorList>
            <person name="Butt M."/>
            <person name="Kim J.M.J."/>
            <person name="Jeon C.O.C."/>
        </authorList>
    </citation>
    <scope>NUCLEOTIDE SEQUENCE [LARGE SCALE GENOMIC DNA]</scope>
    <source>
        <strain evidence="2 3">KJ40-1</strain>
    </source>
</reference>
<protein>
    <submittedName>
        <fullName evidence="2">Uncharacterized protein</fullName>
    </submittedName>
</protein>
<dbReference type="RefSeq" id="WP_272132688.1">
    <property type="nucleotide sequence ID" value="NZ_JAQLOI010000001.1"/>
</dbReference>
<proteinExistence type="predicted"/>
<dbReference type="Proteomes" id="UP001210678">
    <property type="component" value="Unassembled WGS sequence"/>
</dbReference>
<dbReference type="InterPro" id="IPR013762">
    <property type="entry name" value="Integrase-like_cat_sf"/>
</dbReference>
<sequence>MLLNGMMIFEKLKHNEAWTLHYLRRTMVTRLNDLGVYPHVADHLLGHIVSPLSHSASALNSRACLIRVFLVVIVNLVSNYSLNSVSKISGADHFIILDRSGYIKVRSNSTFSRS</sequence>
<dbReference type="EMBL" id="JAQLOI010000001">
    <property type="protein sequence ID" value="MDB1122733.1"/>
    <property type="molecule type" value="Genomic_DNA"/>
</dbReference>
<keyword evidence="1" id="KW-0233">DNA recombination</keyword>